<organism evidence="2 3">
    <name type="scientific">Pyrus ussuriensis x Pyrus communis</name>
    <dbReference type="NCBI Taxonomy" id="2448454"/>
    <lineage>
        <taxon>Eukaryota</taxon>
        <taxon>Viridiplantae</taxon>
        <taxon>Streptophyta</taxon>
        <taxon>Embryophyta</taxon>
        <taxon>Tracheophyta</taxon>
        <taxon>Spermatophyta</taxon>
        <taxon>Magnoliopsida</taxon>
        <taxon>eudicotyledons</taxon>
        <taxon>Gunneridae</taxon>
        <taxon>Pentapetalae</taxon>
        <taxon>rosids</taxon>
        <taxon>fabids</taxon>
        <taxon>Rosales</taxon>
        <taxon>Rosaceae</taxon>
        <taxon>Amygdaloideae</taxon>
        <taxon>Maleae</taxon>
        <taxon>Pyrus</taxon>
    </lineage>
</organism>
<dbReference type="InterPro" id="IPR036242">
    <property type="entry name" value="Agglutinin_dom_sf"/>
</dbReference>
<dbReference type="EMBL" id="SMOL01000084">
    <property type="protein sequence ID" value="KAB2634211.1"/>
    <property type="molecule type" value="Genomic_DNA"/>
</dbReference>
<evidence type="ECO:0000259" key="1">
    <source>
        <dbReference type="SMART" id="SM00791"/>
    </source>
</evidence>
<sequence length="158" mass="17600">MATTLPDPFKWESNNNHRYLRLHDGNIENNGGILEFTGEDPNIIFSPVFSSDNSRYVNIKHSRTNLYLTRASYTTGTPFLVVATAETPNEDTNDENCTLFELLKVGPTNDTPGVFRVRHVKSNLYLRPHKAFGLHAALCAVSTNPDKGKVDVFTITGS</sequence>
<dbReference type="InterPro" id="IPR008998">
    <property type="entry name" value="Agglutinin"/>
</dbReference>
<comment type="caution">
    <text evidence="2">The sequence shown here is derived from an EMBL/GenBank/DDBJ whole genome shotgun (WGS) entry which is preliminary data.</text>
</comment>
<dbReference type="SUPFAM" id="SSF50382">
    <property type="entry name" value="Agglutinin"/>
    <property type="match status" value="1"/>
</dbReference>
<dbReference type="PANTHER" id="PTHR39244">
    <property type="entry name" value="NATTERIN-4"/>
    <property type="match status" value="1"/>
</dbReference>
<evidence type="ECO:0000313" key="2">
    <source>
        <dbReference type="EMBL" id="KAB2634211.1"/>
    </source>
</evidence>
<dbReference type="Pfam" id="PF07468">
    <property type="entry name" value="Agglutinin"/>
    <property type="match status" value="1"/>
</dbReference>
<reference evidence="2 3" key="1">
    <citation type="submission" date="2019-09" db="EMBL/GenBank/DDBJ databases">
        <authorList>
            <person name="Ou C."/>
        </authorList>
    </citation>
    <scope>NUCLEOTIDE SEQUENCE [LARGE SCALE GENOMIC DNA]</scope>
    <source>
        <strain evidence="2">S2</strain>
        <tissue evidence="2">Leaf</tissue>
    </source>
</reference>
<dbReference type="AlphaFoldDB" id="A0A5N5I6Q2"/>
<evidence type="ECO:0000313" key="3">
    <source>
        <dbReference type="Proteomes" id="UP000327157"/>
    </source>
</evidence>
<proteinExistence type="predicted"/>
<dbReference type="PANTHER" id="PTHR39244:SF5">
    <property type="entry name" value="NATTERIN-3-LIKE"/>
    <property type="match status" value="1"/>
</dbReference>
<keyword evidence="3" id="KW-1185">Reference proteome</keyword>
<dbReference type="SMART" id="SM00791">
    <property type="entry name" value="Agglutinin"/>
    <property type="match status" value="1"/>
</dbReference>
<dbReference type="Proteomes" id="UP000327157">
    <property type="component" value="Unassembled WGS sequence"/>
</dbReference>
<name>A0A5N5I6Q2_9ROSA</name>
<dbReference type="InterPro" id="IPR053237">
    <property type="entry name" value="Natterin_C"/>
</dbReference>
<accession>A0A5N5I6Q2</accession>
<protein>
    <recommendedName>
        <fullName evidence="1">Agglutinin domain-containing protein</fullName>
    </recommendedName>
</protein>
<feature type="domain" description="Agglutinin" evidence="1">
    <location>
        <begin position="3"/>
        <end position="157"/>
    </location>
</feature>
<reference evidence="2 3" key="2">
    <citation type="submission" date="2019-11" db="EMBL/GenBank/DDBJ databases">
        <title>A de novo genome assembly of a pear dwarfing rootstock.</title>
        <authorList>
            <person name="Wang F."/>
            <person name="Wang J."/>
            <person name="Li S."/>
            <person name="Zhang Y."/>
            <person name="Fang M."/>
            <person name="Ma L."/>
            <person name="Zhao Y."/>
            <person name="Jiang S."/>
        </authorList>
    </citation>
    <scope>NUCLEOTIDE SEQUENCE [LARGE SCALE GENOMIC DNA]</scope>
    <source>
        <strain evidence="2">S2</strain>
        <tissue evidence="2">Leaf</tissue>
    </source>
</reference>
<gene>
    <name evidence="2" type="ORF">D8674_041550</name>
</gene>
<dbReference type="Gene3D" id="2.80.10.50">
    <property type="match status" value="1"/>
</dbReference>